<dbReference type="EMBL" id="ML977167">
    <property type="protein sequence ID" value="KAF1984563.1"/>
    <property type="molecule type" value="Genomic_DNA"/>
</dbReference>
<dbReference type="OrthoDB" id="674604at2759"/>
<dbReference type="PANTHER" id="PTHR10622:SF13">
    <property type="entry name" value="NACHT DOMAIN-CONTAINING PROTEIN"/>
    <property type="match status" value="1"/>
</dbReference>
<dbReference type="Proteomes" id="UP000800041">
    <property type="component" value="Unassembled WGS sequence"/>
</dbReference>
<proteinExistence type="predicted"/>
<dbReference type="PANTHER" id="PTHR10622">
    <property type="entry name" value="HET DOMAIN-CONTAINING PROTEIN"/>
    <property type="match status" value="1"/>
</dbReference>
<name>A0A6G1GUD0_9PEZI</name>
<accession>A0A6G1GUD0</accession>
<dbReference type="AlphaFoldDB" id="A0A6G1GUD0"/>
<gene>
    <name evidence="2" type="ORF">K402DRAFT_294732</name>
</gene>
<dbReference type="Pfam" id="PF06985">
    <property type="entry name" value="HET"/>
    <property type="match status" value="1"/>
</dbReference>
<evidence type="ECO:0000313" key="3">
    <source>
        <dbReference type="Proteomes" id="UP000800041"/>
    </source>
</evidence>
<feature type="non-terminal residue" evidence="2">
    <location>
        <position position="235"/>
    </location>
</feature>
<organism evidence="2 3">
    <name type="scientific">Aulographum hederae CBS 113979</name>
    <dbReference type="NCBI Taxonomy" id="1176131"/>
    <lineage>
        <taxon>Eukaryota</taxon>
        <taxon>Fungi</taxon>
        <taxon>Dikarya</taxon>
        <taxon>Ascomycota</taxon>
        <taxon>Pezizomycotina</taxon>
        <taxon>Dothideomycetes</taxon>
        <taxon>Pleosporomycetidae</taxon>
        <taxon>Aulographales</taxon>
        <taxon>Aulographaceae</taxon>
    </lineage>
</organism>
<keyword evidence="3" id="KW-1185">Reference proteome</keyword>
<feature type="domain" description="Heterokaryon incompatibility" evidence="1">
    <location>
        <begin position="24"/>
        <end position="115"/>
    </location>
</feature>
<dbReference type="InterPro" id="IPR010730">
    <property type="entry name" value="HET"/>
</dbReference>
<evidence type="ECO:0000313" key="2">
    <source>
        <dbReference type="EMBL" id="KAF1984563.1"/>
    </source>
</evidence>
<evidence type="ECO:0000259" key="1">
    <source>
        <dbReference type="Pfam" id="PF06985"/>
    </source>
</evidence>
<protein>
    <submittedName>
        <fullName evidence="2">HET-domain-containing protein</fullName>
    </submittedName>
</protein>
<reference evidence="2" key="1">
    <citation type="journal article" date="2020" name="Stud. Mycol.">
        <title>101 Dothideomycetes genomes: a test case for predicting lifestyles and emergence of pathogens.</title>
        <authorList>
            <person name="Haridas S."/>
            <person name="Albert R."/>
            <person name="Binder M."/>
            <person name="Bloem J."/>
            <person name="Labutti K."/>
            <person name="Salamov A."/>
            <person name="Andreopoulos B."/>
            <person name="Baker S."/>
            <person name="Barry K."/>
            <person name="Bills G."/>
            <person name="Bluhm B."/>
            <person name="Cannon C."/>
            <person name="Castanera R."/>
            <person name="Culley D."/>
            <person name="Daum C."/>
            <person name="Ezra D."/>
            <person name="Gonzalez J."/>
            <person name="Henrissat B."/>
            <person name="Kuo A."/>
            <person name="Liang C."/>
            <person name="Lipzen A."/>
            <person name="Lutzoni F."/>
            <person name="Magnuson J."/>
            <person name="Mondo S."/>
            <person name="Nolan M."/>
            <person name="Ohm R."/>
            <person name="Pangilinan J."/>
            <person name="Park H.-J."/>
            <person name="Ramirez L."/>
            <person name="Alfaro M."/>
            <person name="Sun H."/>
            <person name="Tritt A."/>
            <person name="Yoshinaga Y."/>
            <person name="Zwiers L.-H."/>
            <person name="Turgeon B."/>
            <person name="Goodwin S."/>
            <person name="Spatafora J."/>
            <person name="Crous P."/>
            <person name="Grigoriev I."/>
        </authorList>
    </citation>
    <scope>NUCLEOTIDE SEQUENCE</scope>
    <source>
        <strain evidence="2">CBS 113979</strain>
    </source>
</reference>
<sequence>MRLLEWGHKKVSLHSFGDHEIPPYAILSHTWGDDEDEVTFKDVMEGSGKGRREYRKIEFCAKQAATDGLRYFWVDTCCINKEISSELTEAITSMFRWYQKAAKCYVYLPDVHSDNAQKPWESAMRKSRWFTRGWTLQELIAPRQVEFYSLEGKCLGDRRSMESLIQEITRIPVDVLRGEALSKFSDEEKFRWARDRQTKRPEDKVYSLLGIFGVSLIMNYGEGIQEAHLRLEDAI</sequence>